<comment type="pathway">
    <text evidence="4">Pyrimidine metabolism; UMP biosynthesis via de novo pathway; orotate from (S)-dihydroorotate (quinone route): step 1/1.</text>
</comment>
<keyword evidence="10" id="KW-0665">Pyrimidine biosynthesis</keyword>
<evidence type="ECO:0000256" key="13">
    <source>
        <dbReference type="ARBA" id="ARBA00048639"/>
    </source>
</evidence>
<evidence type="ECO:0000256" key="7">
    <source>
        <dbReference type="ARBA" id="ARBA00018366"/>
    </source>
</evidence>
<sequence>MYKEFIDPILMKMNSEVWHTRAREALHLAETTPLTLKLLEQFGDAHHRLHDARLNVEVGGVRFDNPVIVGAGWDKAGRAVKGLYTLGFSGVEVGTVVEHPQEGNPAPRQFMLAPGVTLNRLGFNSPGMEAVARNLQRYRGSGIPVGISLGKNREVAAQDAPQAHAVVAEKLYDAAAYFAINVSSPNTPGLRALQDKGPLTDIVQAVNAAMEKRGGKKPLFVKIAPELSEEAVNDVIEVVLEHGLTGIIAANTTINQEIKAKYGERWRNEAGGVSGDDAEYRRMATEKVAYVYRQTQGKLAIMGVGGVKDAKTALEKIRAGAAIVQVVTGIRGEGTALPGRINREIVSYMEKEGIKYIDELIGVDCDKKLSHL</sequence>
<comment type="catalytic activity">
    <reaction evidence="13">
        <text>(S)-dihydroorotate + a quinone = orotate + a quinol</text>
        <dbReference type="Rhea" id="RHEA:30187"/>
        <dbReference type="ChEBI" id="CHEBI:24646"/>
        <dbReference type="ChEBI" id="CHEBI:30839"/>
        <dbReference type="ChEBI" id="CHEBI:30864"/>
        <dbReference type="ChEBI" id="CHEBI:132124"/>
        <dbReference type="EC" id="1.3.5.2"/>
    </reaction>
</comment>
<comment type="function">
    <text evidence="2">Catalyzes the conversion of dihydroorotate to orotate with quinone as electron acceptor.</text>
</comment>
<comment type="similarity">
    <text evidence="5">Belongs to the dihydroorotate dehydrogenase family. Type 2 subfamily.</text>
</comment>
<protein>
    <recommendedName>
        <fullName evidence="7 14">Dihydroorotate dehydrogenase (quinone)</fullName>
        <ecNumber evidence="6 14">1.3.5.2</ecNumber>
    </recommendedName>
</protein>
<dbReference type="InterPro" id="IPR005719">
    <property type="entry name" value="Dihydroorotate_DH_2"/>
</dbReference>
<comment type="cofactor">
    <cofactor evidence="1">
        <name>FMN</name>
        <dbReference type="ChEBI" id="CHEBI:58210"/>
    </cofactor>
</comment>
<keyword evidence="12" id="KW-0472">Membrane</keyword>
<dbReference type="NCBIfam" id="TIGR01036">
    <property type="entry name" value="pyrD_sub2"/>
    <property type="match status" value="1"/>
</dbReference>
<evidence type="ECO:0000256" key="2">
    <source>
        <dbReference type="ARBA" id="ARBA00003125"/>
    </source>
</evidence>
<dbReference type="EC" id="1.3.5.2" evidence="6 14"/>
<dbReference type="RefSeq" id="WP_220210332.1">
    <property type="nucleotide sequence ID" value="NZ_BNJK01000002.1"/>
</dbReference>
<dbReference type="PANTHER" id="PTHR48109:SF4">
    <property type="entry name" value="DIHYDROOROTATE DEHYDROGENASE (QUINONE), MITOCHONDRIAL"/>
    <property type="match status" value="1"/>
</dbReference>
<dbReference type="PANTHER" id="PTHR48109">
    <property type="entry name" value="DIHYDROOROTATE DEHYDROGENASE (QUINONE), MITOCHONDRIAL-RELATED"/>
    <property type="match status" value="1"/>
</dbReference>
<dbReference type="GO" id="GO:0005737">
    <property type="term" value="C:cytoplasm"/>
    <property type="evidence" value="ECO:0007669"/>
    <property type="project" value="InterPro"/>
</dbReference>
<evidence type="ECO:0000256" key="3">
    <source>
        <dbReference type="ARBA" id="ARBA00004370"/>
    </source>
</evidence>
<dbReference type="InterPro" id="IPR001295">
    <property type="entry name" value="Dihydroorotate_DH_CS"/>
</dbReference>
<dbReference type="PROSITE" id="PS00912">
    <property type="entry name" value="DHODEHASE_2"/>
    <property type="match status" value="1"/>
</dbReference>
<dbReference type="EMBL" id="BNJK01000002">
    <property type="protein sequence ID" value="GHO99703.1"/>
    <property type="molecule type" value="Genomic_DNA"/>
</dbReference>
<reference evidence="16" key="1">
    <citation type="submission" date="2020-10" db="EMBL/GenBank/DDBJ databases">
        <title>Taxonomic study of unclassified bacteria belonging to the class Ktedonobacteria.</title>
        <authorList>
            <person name="Yabe S."/>
            <person name="Wang C.M."/>
            <person name="Zheng Y."/>
            <person name="Sakai Y."/>
            <person name="Cavaletti L."/>
            <person name="Monciardini P."/>
            <person name="Donadio S."/>
        </authorList>
    </citation>
    <scope>NUCLEOTIDE SEQUENCE</scope>
    <source>
        <strain evidence="16">ID150040</strain>
    </source>
</reference>
<evidence type="ECO:0000256" key="5">
    <source>
        <dbReference type="ARBA" id="ARBA00005359"/>
    </source>
</evidence>
<evidence type="ECO:0000256" key="1">
    <source>
        <dbReference type="ARBA" id="ARBA00001917"/>
    </source>
</evidence>
<evidence type="ECO:0000256" key="10">
    <source>
        <dbReference type="ARBA" id="ARBA00022975"/>
    </source>
</evidence>
<dbReference type="InterPro" id="IPR013785">
    <property type="entry name" value="Aldolase_TIM"/>
</dbReference>
<dbReference type="GO" id="GO:0016020">
    <property type="term" value="C:membrane"/>
    <property type="evidence" value="ECO:0007669"/>
    <property type="project" value="UniProtKB-SubCell"/>
</dbReference>
<dbReference type="InterPro" id="IPR005720">
    <property type="entry name" value="Dihydroorotate_DH_cat"/>
</dbReference>
<dbReference type="Pfam" id="PF01180">
    <property type="entry name" value="DHO_dh"/>
    <property type="match status" value="1"/>
</dbReference>
<keyword evidence="8" id="KW-0285">Flavoprotein</keyword>
<dbReference type="NCBIfam" id="NF003652">
    <property type="entry name" value="PRK05286.2-5"/>
    <property type="match status" value="1"/>
</dbReference>
<organism evidence="16 17">
    <name type="scientific">Reticulibacter mediterranei</name>
    <dbReference type="NCBI Taxonomy" id="2778369"/>
    <lineage>
        <taxon>Bacteria</taxon>
        <taxon>Bacillati</taxon>
        <taxon>Chloroflexota</taxon>
        <taxon>Ktedonobacteria</taxon>
        <taxon>Ktedonobacterales</taxon>
        <taxon>Reticulibacteraceae</taxon>
        <taxon>Reticulibacter</taxon>
    </lineage>
</organism>
<evidence type="ECO:0000313" key="16">
    <source>
        <dbReference type="EMBL" id="GHO99703.1"/>
    </source>
</evidence>
<accession>A0A8J3IWA7</accession>
<dbReference type="InterPro" id="IPR050074">
    <property type="entry name" value="DHO_dehydrogenase"/>
</dbReference>
<evidence type="ECO:0000313" key="17">
    <source>
        <dbReference type="Proteomes" id="UP000597444"/>
    </source>
</evidence>
<name>A0A8J3IWA7_9CHLR</name>
<proteinExistence type="inferred from homology"/>
<dbReference type="GO" id="GO:0006207">
    <property type="term" value="P:'de novo' pyrimidine nucleobase biosynthetic process"/>
    <property type="evidence" value="ECO:0007669"/>
    <property type="project" value="UniProtKB-UniRule"/>
</dbReference>
<comment type="subcellular location">
    <subcellularLocation>
        <location evidence="3">Membrane</location>
    </subcellularLocation>
</comment>
<keyword evidence="11" id="KW-0560">Oxidoreductase</keyword>
<feature type="domain" description="Dihydroorotate dehydrogenase catalytic" evidence="15">
    <location>
        <begin position="54"/>
        <end position="349"/>
    </location>
</feature>
<evidence type="ECO:0000256" key="14">
    <source>
        <dbReference type="NCBIfam" id="TIGR01036"/>
    </source>
</evidence>
<gene>
    <name evidence="16" type="primary">pyrD_2</name>
    <name evidence="16" type="ORF">KSF_097510</name>
</gene>
<dbReference type="SUPFAM" id="SSF51395">
    <property type="entry name" value="FMN-linked oxidoreductases"/>
    <property type="match status" value="1"/>
</dbReference>
<evidence type="ECO:0000256" key="12">
    <source>
        <dbReference type="ARBA" id="ARBA00023136"/>
    </source>
</evidence>
<dbReference type="Proteomes" id="UP000597444">
    <property type="component" value="Unassembled WGS sequence"/>
</dbReference>
<evidence type="ECO:0000256" key="6">
    <source>
        <dbReference type="ARBA" id="ARBA00012791"/>
    </source>
</evidence>
<evidence type="ECO:0000256" key="9">
    <source>
        <dbReference type="ARBA" id="ARBA00022643"/>
    </source>
</evidence>
<keyword evidence="17" id="KW-1185">Reference proteome</keyword>
<dbReference type="CDD" id="cd04738">
    <property type="entry name" value="DHOD_2_like"/>
    <property type="match status" value="1"/>
</dbReference>
<dbReference type="Gene3D" id="3.20.20.70">
    <property type="entry name" value="Aldolase class I"/>
    <property type="match status" value="1"/>
</dbReference>
<dbReference type="GO" id="GO:0044205">
    <property type="term" value="P:'de novo' UMP biosynthetic process"/>
    <property type="evidence" value="ECO:0007669"/>
    <property type="project" value="UniProtKB-UniPathway"/>
</dbReference>
<dbReference type="GO" id="GO:0106430">
    <property type="term" value="F:dihydroorotate dehydrogenase (quinone) activity"/>
    <property type="evidence" value="ECO:0007669"/>
    <property type="project" value="UniProtKB-EC"/>
</dbReference>
<evidence type="ECO:0000256" key="11">
    <source>
        <dbReference type="ARBA" id="ARBA00023002"/>
    </source>
</evidence>
<dbReference type="UniPathway" id="UPA00070">
    <property type="reaction ID" value="UER00946"/>
</dbReference>
<evidence type="ECO:0000256" key="8">
    <source>
        <dbReference type="ARBA" id="ARBA00022630"/>
    </source>
</evidence>
<evidence type="ECO:0000259" key="15">
    <source>
        <dbReference type="Pfam" id="PF01180"/>
    </source>
</evidence>
<keyword evidence="9" id="KW-0288">FMN</keyword>
<dbReference type="AlphaFoldDB" id="A0A8J3IWA7"/>
<comment type="caution">
    <text evidence="16">The sequence shown here is derived from an EMBL/GenBank/DDBJ whole genome shotgun (WGS) entry which is preliminary data.</text>
</comment>
<evidence type="ECO:0000256" key="4">
    <source>
        <dbReference type="ARBA" id="ARBA00005161"/>
    </source>
</evidence>